<sequence length="163" mass="17408">MWWSDRRTFLTGAAAALAGCGFEPVYGPEGAGNLLQGQVALASPDGELDYLFNRRFEERMGRGAGGAYTLTVDISTERASLGTTSAGSTTRYRLDGIADYTLREAGFEAPVFQGSTRAFTGYSATGSTVATLAAERDARERLMVILADQVIDEILLNADPRPA</sequence>
<proteinExistence type="predicted"/>
<keyword evidence="2" id="KW-1185">Reference proteome</keyword>
<dbReference type="AlphaFoldDB" id="A0A2T6B7Q5"/>
<name>A0A2T6B7Q5_9RHOB</name>
<evidence type="ECO:0000313" key="2">
    <source>
        <dbReference type="Proteomes" id="UP000244069"/>
    </source>
</evidence>
<dbReference type="GO" id="GO:0043165">
    <property type="term" value="P:Gram-negative-bacterium-type cell outer membrane assembly"/>
    <property type="evidence" value="ECO:0007669"/>
    <property type="project" value="InterPro"/>
</dbReference>
<organism evidence="1 2">
    <name type="scientific">Allosediminivita pacifica</name>
    <dbReference type="NCBI Taxonomy" id="1267769"/>
    <lineage>
        <taxon>Bacteria</taxon>
        <taxon>Pseudomonadati</taxon>
        <taxon>Pseudomonadota</taxon>
        <taxon>Alphaproteobacteria</taxon>
        <taxon>Rhodobacterales</taxon>
        <taxon>Paracoccaceae</taxon>
        <taxon>Allosediminivita</taxon>
    </lineage>
</organism>
<dbReference type="EMBL" id="QBKN01000002">
    <property type="protein sequence ID" value="PTX52085.1"/>
    <property type="molecule type" value="Genomic_DNA"/>
</dbReference>
<dbReference type="Gene3D" id="3.30.160.150">
    <property type="entry name" value="Lipoprotein like domain"/>
    <property type="match status" value="1"/>
</dbReference>
<dbReference type="RefSeq" id="WP_107974557.1">
    <property type="nucleotide sequence ID" value="NZ_BMEZ01000002.1"/>
</dbReference>
<dbReference type="Proteomes" id="UP000244069">
    <property type="component" value="Unassembled WGS sequence"/>
</dbReference>
<evidence type="ECO:0000313" key="1">
    <source>
        <dbReference type="EMBL" id="PTX52085.1"/>
    </source>
</evidence>
<keyword evidence="1" id="KW-0449">Lipoprotein</keyword>
<dbReference type="PROSITE" id="PS51257">
    <property type="entry name" value="PROKAR_LIPOPROTEIN"/>
    <property type="match status" value="1"/>
</dbReference>
<dbReference type="Pfam" id="PF04390">
    <property type="entry name" value="LptE"/>
    <property type="match status" value="1"/>
</dbReference>
<dbReference type="InterPro" id="IPR007485">
    <property type="entry name" value="LPS_assembly_LptE"/>
</dbReference>
<accession>A0A2T6B7Q5</accession>
<comment type="caution">
    <text evidence="1">The sequence shown here is derived from an EMBL/GenBank/DDBJ whole genome shotgun (WGS) entry which is preliminary data.</text>
</comment>
<protein>
    <submittedName>
        <fullName evidence="1">LPS-assembly lipoprotein</fullName>
    </submittedName>
</protein>
<gene>
    <name evidence="1" type="ORF">C8N44_102130</name>
</gene>
<reference evidence="1 2" key="1">
    <citation type="submission" date="2018-04" db="EMBL/GenBank/DDBJ databases">
        <title>Genomic Encyclopedia of Archaeal and Bacterial Type Strains, Phase II (KMG-II): from individual species to whole genera.</title>
        <authorList>
            <person name="Goeker M."/>
        </authorList>
    </citation>
    <scope>NUCLEOTIDE SEQUENCE [LARGE SCALE GENOMIC DNA]</scope>
    <source>
        <strain evidence="1 2">DSM 29329</strain>
    </source>
</reference>
<dbReference type="OrthoDB" id="7629596at2"/>
<dbReference type="GO" id="GO:0019867">
    <property type="term" value="C:outer membrane"/>
    <property type="evidence" value="ECO:0007669"/>
    <property type="project" value="InterPro"/>
</dbReference>